<evidence type="ECO:0000313" key="3">
    <source>
        <dbReference type="Proteomes" id="UP000219452"/>
    </source>
</evidence>
<organism evidence="2 3">
    <name type="scientific">Spirosoma fluviale</name>
    <dbReference type="NCBI Taxonomy" id="1597977"/>
    <lineage>
        <taxon>Bacteria</taxon>
        <taxon>Pseudomonadati</taxon>
        <taxon>Bacteroidota</taxon>
        <taxon>Cytophagia</taxon>
        <taxon>Cytophagales</taxon>
        <taxon>Cytophagaceae</taxon>
        <taxon>Spirosoma</taxon>
    </lineage>
</organism>
<feature type="transmembrane region" description="Helical" evidence="1">
    <location>
        <begin position="276"/>
        <end position="295"/>
    </location>
</feature>
<protein>
    <recommendedName>
        <fullName evidence="4">UbiA prenyltransferase family protein</fullName>
    </recommendedName>
</protein>
<gene>
    <name evidence="2" type="ORF">SAMN06269250_2705</name>
</gene>
<feature type="transmembrane region" description="Helical" evidence="1">
    <location>
        <begin position="179"/>
        <end position="201"/>
    </location>
</feature>
<dbReference type="AlphaFoldDB" id="A0A286G0I7"/>
<evidence type="ECO:0008006" key="4">
    <source>
        <dbReference type="Google" id="ProtNLM"/>
    </source>
</evidence>
<accession>A0A286G0I7</accession>
<feature type="transmembrane region" description="Helical" evidence="1">
    <location>
        <begin position="21"/>
        <end position="45"/>
    </location>
</feature>
<keyword evidence="1" id="KW-0472">Membrane</keyword>
<feature type="transmembrane region" description="Helical" evidence="1">
    <location>
        <begin position="94"/>
        <end position="110"/>
    </location>
</feature>
<keyword evidence="1" id="KW-0812">Transmembrane</keyword>
<keyword evidence="1" id="KW-1133">Transmembrane helix</keyword>
<feature type="transmembrane region" description="Helical" evidence="1">
    <location>
        <begin position="116"/>
        <end position="132"/>
    </location>
</feature>
<evidence type="ECO:0000256" key="1">
    <source>
        <dbReference type="SAM" id="Phobius"/>
    </source>
</evidence>
<feature type="transmembrane region" description="Helical" evidence="1">
    <location>
        <begin position="222"/>
        <end position="243"/>
    </location>
</feature>
<keyword evidence="3" id="KW-1185">Reference proteome</keyword>
<dbReference type="EMBL" id="OCNH01000002">
    <property type="protein sequence ID" value="SOD88514.1"/>
    <property type="molecule type" value="Genomic_DNA"/>
</dbReference>
<name>A0A286G0I7_9BACT</name>
<reference evidence="3" key="1">
    <citation type="submission" date="2017-09" db="EMBL/GenBank/DDBJ databases">
        <authorList>
            <person name="Varghese N."/>
            <person name="Submissions S."/>
        </authorList>
    </citation>
    <scope>NUCLEOTIDE SEQUENCE [LARGE SCALE GENOMIC DNA]</scope>
    <source>
        <strain evidence="3">DSM 29961</strain>
    </source>
</reference>
<sequence length="298" mass="34309">MITTTAYMLGIIRRIARVSTIILEFLLFSNVYIAICAVVMCQTTARLFRLTLPESLLLFTFVGTLGSYSLHWFLTDSSADYSRRGRWNYQYKPVLAGLFVGAVLTGLWMLWFLRLYLVELLPVVLITFLYSAPKIDSPPFRALRRVAVLKSLYLTFVWTYVTVVLPFLVVSPLQRPNGLLMAIWILNRFLLIYSIALWFDYRDRDVDRQSRWLTLASRLTDAQLYRFFCSLVFFFGLTLLALYRHGFTVWGVICIGLPMGILVLLAQRVLRKVSDYLYYIGLDGLLMLSGILLAVTPA</sequence>
<proteinExistence type="predicted"/>
<feature type="transmembrane region" description="Helical" evidence="1">
    <location>
        <begin position="249"/>
        <end position="269"/>
    </location>
</feature>
<dbReference type="OrthoDB" id="1467772at2"/>
<evidence type="ECO:0000313" key="2">
    <source>
        <dbReference type="EMBL" id="SOD88514.1"/>
    </source>
</evidence>
<feature type="transmembrane region" description="Helical" evidence="1">
    <location>
        <begin position="57"/>
        <end position="74"/>
    </location>
</feature>
<feature type="transmembrane region" description="Helical" evidence="1">
    <location>
        <begin position="152"/>
        <end position="173"/>
    </location>
</feature>
<dbReference type="RefSeq" id="WP_097126335.1">
    <property type="nucleotide sequence ID" value="NZ_OCNH01000002.1"/>
</dbReference>
<dbReference type="Proteomes" id="UP000219452">
    <property type="component" value="Unassembled WGS sequence"/>
</dbReference>